<sequence>MERTTQKYMDLLSQKMQLDDHHGSDAQNFKQLEDQANKLRRQSDALIMST</sequence>
<protein>
    <submittedName>
        <fullName evidence="1">Uncharacterized protein</fullName>
    </submittedName>
</protein>
<feature type="non-terminal residue" evidence="1">
    <location>
        <position position="50"/>
    </location>
</feature>
<keyword evidence="2" id="KW-1185">Reference proteome</keyword>
<comment type="caution">
    <text evidence="1">The sequence shown here is derived from an EMBL/GenBank/DDBJ whole genome shotgun (WGS) entry which is preliminary data.</text>
</comment>
<dbReference type="EMBL" id="JAHRHJ020000007">
    <property type="protein sequence ID" value="KAH9307506.1"/>
    <property type="molecule type" value="Genomic_DNA"/>
</dbReference>
<gene>
    <name evidence="1" type="ORF">KI387_035417</name>
</gene>
<dbReference type="Proteomes" id="UP000824469">
    <property type="component" value="Unassembled WGS sequence"/>
</dbReference>
<evidence type="ECO:0000313" key="1">
    <source>
        <dbReference type="EMBL" id="KAH9307506.1"/>
    </source>
</evidence>
<feature type="non-terminal residue" evidence="1">
    <location>
        <position position="1"/>
    </location>
</feature>
<name>A0AA38KN82_TAXCH</name>
<reference evidence="1 2" key="1">
    <citation type="journal article" date="2021" name="Nat. Plants">
        <title>The Taxus genome provides insights into paclitaxel biosynthesis.</title>
        <authorList>
            <person name="Xiong X."/>
            <person name="Gou J."/>
            <person name="Liao Q."/>
            <person name="Li Y."/>
            <person name="Zhou Q."/>
            <person name="Bi G."/>
            <person name="Li C."/>
            <person name="Du R."/>
            <person name="Wang X."/>
            <person name="Sun T."/>
            <person name="Guo L."/>
            <person name="Liang H."/>
            <person name="Lu P."/>
            <person name="Wu Y."/>
            <person name="Zhang Z."/>
            <person name="Ro D.K."/>
            <person name="Shang Y."/>
            <person name="Huang S."/>
            <person name="Yan J."/>
        </authorList>
    </citation>
    <scope>NUCLEOTIDE SEQUENCE [LARGE SCALE GENOMIC DNA]</scope>
    <source>
        <strain evidence="1">Ta-2019</strain>
    </source>
</reference>
<dbReference type="AlphaFoldDB" id="A0AA38KN82"/>
<proteinExistence type="predicted"/>
<evidence type="ECO:0000313" key="2">
    <source>
        <dbReference type="Proteomes" id="UP000824469"/>
    </source>
</evidence>
<organism evidence="1 2">
    <name type="scientific">Taxus chinensis</name>
    <name type="common">Chinese yew</name>
    <name type="synonym">Taxus wallichiana var. chinensis</name>
    <dbReference type="NCBI Taxonomy" id="29808"/>
    <lineage>
        <taxon>Eukaryota</taxon>
        <taxon>Viridiplantae</taxon>
        <taxon>Streptophyta</taxon>
        <taxon>Embryophyta</taxon>
        <taxon>Tracheophyta</taxon>
        <taxon>Spermatophyta</taxon>
        <taxon>Pinopsida</taxon>
        <taxon>Pinidae</taxon>
        <taxon>Conifers II</taxon>
        <taxon>Cupressales</taxon>
        <taxon>Taxaceae</taxon>
        <taxon>Taxus</taxon>
    </lineage>
</organism>
<accession>A0AA38KN82</accession>